<dbReference type="Pfam" id="PF06271">
    <property type="entry name" value="RDD"/>
    <property type="match status" value="1"/>
</dbReference>
<evidence type="ECO:0000256" key="2">
    <source>
        <dbReference type="ARBA" id="ARBA00022475"/>
    </source>
</evidence>
<protein>
    <submittedName>
        <fullName evidence="8">Unannotated protein</fullName>
    </submittedName>
</protein>
<sequence>MPVVIVAFVLGVRTADDLTARAFALNVAVVCTGFVYECTMIALWGRTIGKFALGTRAVRVDTAGGVLWSSSAIRALVPLAAGVIPGIGFALSIAVYATAMFDKRQQGWHDKAAGTIVVLNASV</sequence>
<dbReference type="InterPro" id="IPR010432">
    <property type="entry name" value="RDD"/>
</dbReference>
<feature type="transmembrane region" description="Helical" evidence="6">
    <location>
        <begin position="25"/>
        <end position="45"/>
    </location>
</feature>
<dbReference type="PANTHER" id="PTHR36115">
    <property type="entry name" value="PROLINE-RICH ANTIGEN HOMOLOG-RELATED"/>
    <property type="match status" value="1"/>
</dbReference>
<keyword evidence="4 6" id="KW-1133">Transmembrane helix</keyword>
<dbReference type="InterPro" id="IPR051791">
    <property type="entry name" value="Pra-immunoreactive"/>
</dbReference>
<comment type="subcellular location">
    <subcellularLocation>
        <location evidence="1">Cell membrane</location>
        <topology evidence="1">Multi-pass membrane protein</topology>
    </subcellularLocation>
</comment>
<evidence type="ECO:0000259" key="7">
    <source>
        <dbReference type="Pfam" id="PF06271"/>
    </source>
</evidence>
<dbReference type="EMBL" id="CAFBLP010000108">
    <property type="protein sequence ID" value="CAB4890983.1"/>
    <property type="molecule type" value="Genomic_DNA"/>
</dbReference>
<reference evidence="8" key="1">
    <citation type="submission" date="2020-05" db="EMBL/GenBank/DDBJ databases">
        <authorList>
            <person name="Chiriac C."/>
            <person name="Salcher M."/>
            <person name="Ghai R."/>
            <person name="Kavagutti S V."/>
        </authorList>
    </citation>
    <scope>NUCLEOTIDE SEQUENCE</scope>
</reference>
<dbReference type="PANTHER" id="PTHR36115:SF4">
    <property type="entry name" value="MEMBRANE PROTEIN"/>
    <property type="match status" value="1"/>
</dbReference>
<accession>A0A6J7FHA1</accession>
<keyword evidence="3 6" id="KW-0812">Transmembrane</keyword>
<evidence type="ECO:0000256" key="3">
    <source>
        <dbReference type="ARBA" id="ARBA00022692"/>
    </source>
</evidence>
<evidence type="ECO:0000256" key="4">
    <source>
        <dbReference type="ARBA" id="ARBA00022989"/>
    </source>
</evidence>
<keyword evidence="5 6" id="KW-0472">Membrane</keyword>
<organism evidence="8">
    <name type="scientific">freshwater metagenome</name>
    <dbReference type="NCBI Taxonomy" id="449393"/>
    <lineage>
        <taxon>unclassified sequences</taxon>
        <taxon>metagenomes</taxon>
        <taxon>ecological metagenomes</taxon>
    </lineage>
</organism>
<evidence type="ECO:0000256" key="6">
    <source>
        <dbReference type="SAM" id="Phobius"/>
    </source>
</evidence>
<keyword evidence="2" id="KW-1003">Cell membrane</keyword>
<evidence type="ECO:0000313" key="8">
    <source>
        <dbReference type="EMBL" id="CAB4890983.1"/>
    </source>
</evidence>
<feature type="transmembrane region" description="Helical" evidence="6">
    <location>
        <begin position="83"/>
        <end position="101"/>
    </location>
</feature>
<evidence type="ECO:0000256" key="1">
    <source>
        <dbReference type="ARBA" id="ARBA00004651"/>
    </source>
</evidence>
<proteinExistence type="predicted"/>
<name>A0A6J7FHA1_9ZZZZ</name>
<dbReference type="GO" id="GO:0005886">
    <property type="term" value="C:plasma membrane"/>
    <property type="evidence" value="ECO:0007669"/>
    <property type="project" value="UniProtKB-SubCell"/>
</dbReference>
<dbReference type="AlphaFoldDB" id="A0A6J7FHA1"/>
<gene>
    <name evidence="8" type="ORF">UFOPK3376_02831</name>
</gene>
<evidence type="ECO:0000256" key="5">
    <source>
        <dbReference type="ARBA" id="ARBA00023136"/>
    </source>
</evidence>
<feature type="domain" description="RDD" evidence="7">
    <location>
        <begin position="4"/>
        <end position="114"/>
    </location>
</feature>